<evidence type="ECO:0000313" key="8">
    <source>
        <dbReference type="EMBL" id="CAE8606703.1"/>
    </source>
</evidence>
<dbReference type="Proteomes" id="UP000654075">
    <property type="component" value="Unassembled WGS sequence"/>
</dbReference>
<evidence type="ECO:0000256" key="1">
    <source>
        <dbReference type="ARBA" id="ARBA00004141"/>
    </source>
</evidence>
<proteinExistence type="predicted"/>
<keyword evidence="4 6" id="KW-0472">Membrane</keyword>
<dbReference type="GO" id="GO:0016020">
    <property type="term" value="C:membrane"/>
    <property type="evidence" value="ECO:0007669"/>
    <property type="project" value="UniProtKB-SubCell"/>
</dbReference>
<dbReference type="EMBL" id="CAJNNV010019702">
    <property type="protein sequence ID" value="CAE8606703.1"/>
    <property type="molecule type" value="Genomic_DNA"/>
</dbReference>
<protein>
    <recommendedName>
        <fullName evidence="7">Anoctamin transmembrane domain-containing protein</fullName>
    </recommendedName>
</protein>
<feature type="transmembrane region" description="Helical" evidence="6">
    <location>
        <begin position="106"/>
        <end position="124"/>
    </location>
</feature>
<feature type="transmembrane region" description="Helical" evidence="6">
    <location>
        <begin position="459"/>
        <end position="480"/>
    </location>
</feature>
<keyword evidence="3 6" id="KW-1133">Transmembrane helix</keyword>
<feature type="transmembrane region" description="Helical" evidence="6">
    <location>
        <begin position="167"/>
        <end position="186"/>
    </location>
</feature>
<reference evidence="8" key="1">
    <citation type="submission" date="2021-02" db="EMBL/GenBank/DDBJ databases">
        <authorList>
            <person name="Dougan E. K."/>
            <person name="Rhodes N."/>
            <person name="Thang M."/>
            <person name="Chan C."/>
        </authorList>
    </citation>
    <scope>NUCLEOTIDE SEQUENCE</scope>
</reference>
<evidence type="ECO:0000259" key="7">
    <source>
        <dbReference type="Pfam" id="PF04547"/>
    </source>
</evidence>
<evidence type="ECO:0000256" key="6">
    <source>
        <dbReference type="SAM" id="Phobius"/>
    </source>
</evidence>
<keyword evidence="9" id="KW-1185">Reference proteome</keyword>
<dbReference type="PANTHER" id="PTHR12308:SF73">
    <property type="entry name" value="ANOCTAMIN"/>
    <property type="match status" value="1"/>
</dbReference>
<feature type="transmembrane region" description="Helical" evidence="6">
    <location>
        <begin position="500"/>
        <end position="521"/>
    </location>
</feature>
<feature type="domain" description="Anoctamin transmembrane" evidence="7">
    <location>
        <begin position="55"/>
        <end position="560"/>
    </location>
</feature>
<feature type="transmembrane region" description="Helical" evidence="6">
    <location>
        <begin position="76"/>
        <end position="94"/>
    </location>
</feature>
<evidence type="ECO:0000256" key="3">
    <source>
        <dbReference type="ARBA" id="ARBA00022989"/>
    </source>
</evidence>
<comment type="caution">
    <text evidence="8">The sequence shown here is derived from an EMBL/GenBank/DDBJ whole genome shotgun (WGS) entry which is preliminary data.</text>
</comment>
<accession>A0A813F2N9</accession>
<dbReference type="OrthoDB" id="296386at2759"/>
<feature type="transmembrane region" description="Helical" evidence="6">
    <location>
        <begin position="359"/>
        <end position="378"/>
    </location>
</feature>
<dbReference type="GO" id="GO:0005254">
    <property type="term" value="F:chloride channel activity"/>
    <property type="evidence" value="ECO:0007669"/>
    <property type="project" value="TreeGrafter"/>
</dbReference>
<evidence type="ECO:0000256" key="2">
    <source>
        <dbReference type="ARBA" id="ARBA00022692"/>
    </source>
</evidence>
<dbReference type="InterPro" id="IPR049452">
    <property type="entry name" value="Anoctamin_TM"/>
</dbReference>
<sequence length="601" mass="68162">MCLSSIASFKELADHNIVSTMFAAAKWDVVMQLHTEWASLRNVLCVPDHAHDNLVREYFGEKVAFFFHWMAVYTRYLGILAIAGFLLGVIPHWFFGHSDRIKRIGQLSFCLVLIIWATSFNVIYQRASLRLQQKWGMKRLSISEKNLPSYDPDKDGMGRREQLIRRLPSLCVMVYMLLFMGFVVWLNSYPTLKKNPSLHAGVISIVVKGGSFLWGKICDVLVSLENHRTYSRASSSRVWKLSSVKLFVSVWPFLQAAFLQEYMSATCGQNLSEVAHEVYHSRGWPAGTNVSIPANRADLFISPYELGFLMHSSFADSESGQVCISGCYPVECYPKQGVVDPKQCKSVCWEFLQVSATTLFLLNVLSTVVFVVIPILLTKMTVQREMAKAARSDDESSEETGPGDNNNNKDSYSFLQFQAKCNLMAPYAYGEWGGSGTEDFMEMAISFTMVTSFSVIRPSMAIIAFIAHIVEYRLLAFRMVNVTCRPFPFPSEGIGVWQTLMSNITWMGVTTTVGVAVFTMHPSKFWPFWQRLLLFIVAEKSLDMVKMLIEFNLPVEPHDVILVDDFNSGFCRKLRLGLDQSHQEQLHDYAAVNIGIHHRSE</sequence>
<gene>
    <name evidence="8" type="ORF">PGLA1383_LOCUS24680</name>
</gene>
<keyword evidence="2 6" id="KW-0812">Transmembrane</keyword>
<dbReference type="PANTHER" id="PTHR12308">
    <property type="entry name" value="ANOCTAMIN"/>
    <property type="match status" value="1"/>
</dbReference>
<name>A0A813F2N9_POLGL</name>
<dbReference type="AlphaFoldDB" id="A0A813F2N9"/>
<dbReference type="InterPro" id="IPR007632">
    <property type="entry name" value="Anoctamin"/>
</dbReference>
<evidence type="ECO:0000313" key="9">
    <source>
        <dbReference type="Proteomes" id="UP000654075"/>
    </source>
</evidence>
<dbReference type="Pfam" id="PF04547">
    <property type="entry name" value="Anoctamin"/>
    <property type="match status" value="1"/>
</dbReference>
<evidence type="ECO:0000256" key="5">
    <source>
        <dbReference type="SAM" id="MobiDB-lite"/>
    </source>
</evidence>
<feature type="region of interest" description="Disordered" evidence="5">
    <location>
        <begin position="388"/>
        <end position="408"/>
    </location>
</feature>
<evidence type="ECO:0000256" key="4">
    <source>
        <dbReference type="ARBA" id="ARBA00023136"/>
    </source>
</evidence>
<organism evidence="8 9">
    <name type="scientific">Polarella glacialis</name>
    <name type="common">Dinoflagellate</name>
    <dbReference type="NCBI Taxonomy" id="89957"/>
    <lineage>
        <taxon>Eukaryota</taxon>
        <taxon>Sar</taxon>
        <taxon>Alveolata</taxon>
        <taxon>Dinophyceae</taxon>
        <taxon>Suessiales</taxon>
        <taxon>Suessiaceae</taxon>
        <taxon>Polarella</taxon>
    </lineage>
</organism>
<comment type="subcellular location">
    <subcellularLocation>
        <location evidence="1">Membrane</location>
        <topology evidence="1">Multi-pass membrane protein</topology>
    </subcellularLocation>
</comment>